<protein>
    <recommendedName>
        <fullName evidence="3">DUF2188 domain-containing protein</fullName>
    </recommendedName>
</protein>
<evidence type="ECO:0008006" key="3">
    <source>
        <dbReference type="Google" id="ProtNLM"/>
    </source>
</evidence>
<dbReference type="RefSeq" id="WP_247290386.1">
    <property type="nucleotide sequence ID" value="NZ_JAKNRW010000005.1"/>
</dbReference>
<keyword evidence="2" id="KW-1185">Reference proteome</keyword>
<proteinExistence type="predicted"/>
<evidence type="ECO:0000313" key="2">
    <source>
        <dbReference type="Proteomes" id="UP001299876"/>
    </source>
</evidence>
<comment type="caution">
    <text evidence="1">The sequence shown here is derived from an EMBL/GenBank/DDBJ whole genome shotgun (WGS) entry which is preliminary data.</text>
</comment>
<accession>A0ABT0EXH2</accession>
<dbReference type="Proteomes" id="UP001299876">
    <property type="component" value="Unassembled WGS sequence"/>
</dbReference>
<name>A0ABT0EXH2_9PSED</name>
<organism evidence="1 2">
    <name type="scientific">Pseudomonas violetae</name>
    <dbReference type="NCBI Taxonomy" id="2915813"/>
    <lineage>
        <taxon>Bacteria</taxon>
        <taxon>Pseudomonadati</taxon>
        <taxon>Pseudomonadota</taxon>
        <taxon>Gammaproteobacteria</taxon>
        <taxon>Pseudomonadales</taxon>
        <taxon>Pseudomonadaceae</taxon>
        <taxon>Pseudomonas</taxon>
    </lineage>
</organism>
<sequence>MSEAKIVNGYQIKQVKPGEWRVAGANGEDVGAGAFPSEEMAISVASVLELEHPSAGRRVNKDKR</sequence>
<gene>
    <name evidence="1" type="ORF">L9059_09710</name>
</gene>
<dbReference type="EMBL" id="JAKNRW010000005">
    <property type="protein sequence ID" value="MCK1790456.1"/>
    <property type="molecule type" value="Genomic_DNA"/>
</dbReference>
<reference evidence="1 2" key="1">
    <citation type="submission" date="2022-02" db="EMBL/GenBank/DDBJ databases">
        <title>Comparative genomics of the first Antarctic Pseudomonas spp. capable of biotransforming 2,4,6-Trinitrotoluene.</title>
        <authorList>
            <person name="Cabrera M.A."/>
            <person name="Marquez S.L."/>
            <person name="Perez-Donoso J.M."/>
        </authorList>
    </citation>
    <scope>NUCLEOTIDE SEQUENCE [LARGE SCALE GENOMIC DNA]</scope>
    <source>
        <strain evidence="1 2">TNT19</strain>
    </source>
</reference>
<evidence type="ECO:0000313" key="1">
    <source>
        <dbReference type="EMBL" id="MCK1790456.1"/>
    </source>
</evidence>